<proteinExistence type="predicted"/>
<dbReference type="EMBL" id="BPLR01005035">
    <property type="protein sequence ID" value="GIX99347.1"/>
    <property type="molecule type" value="Genomic_DNA"/>
</dbReference>
<keyword evidence="2" id="KW-1185">Reference proteome</keyword>
<gene>
    <name evidence="1" type="ORF">CEXT_674601</name>
</gene>
<accession>A0AAV4PP24</accession>
<reference evidence="1 2" key="1">
    <citation type="submission" date="2021-06" db="EMBL/GenBank/DDBJ databases">
        <title>Caerostris extrusa draft genome.</title>
        <authorList>
            <person name="Kono N."/>
            <person name="Arakawa K."/>
        </authorList>
    </citation>
    <scope>NUCLEOTIDE SEQUENCE [LARGE SCALE GENOMIC DNA]</scope>
</reference>
<sequence length="109" mass="12434">MYSAASTPISVETKNLHKSNDDKHANHFISNNTFQHHDYAKHIISEPINNENDEYIFVGTRGIRSDEVHSIANPSGADDTLHLPKNRIKGSSFFMPIMLQQITYHLRDT</sequence>
<protein>
    <submittedName>
        <fullName evidence="1">Uncharacterized protein</fullName>
    </submittedName>
</protein>
<name>A0AAV4PP24_CAEEX</name>
<evidence type="ECO:0000313" key="2">
    <source>
        <dbReference type="Proteomes" id="UP001054945"/>
    </source>
</evidence>
<evidence type="ECO:0000313" key="1">
    <source>
        <dbReference type="EMBL" id="GIX99347.1"/>
    </source>
</evidence>
<dbReference type="AlphaFoldDB" id="A0AAV4PP24"/>
<comment type="caution">
    <text evidence="1">The sequence shown here is derived from an EMBL/GenBank/DDBJ whole genome shotgun (WGS) entry which is preliminary data.</text>
</comment>
<organism evidence="1 2">
    <name type="scientific">Caerostris extrusa</name>
    <name type="common">Bark spider</name>
    <name type="synonym">Caerostris bankana</name>
    <dbReference type="NCBI Taxonomy" id="172846"/>
    <lineage>
        <taxon>Eukaryota</taxon>
        <taxon>Metazoa</taxon>
        <taxon>Ecdysozoa</taxon>
        <taxon>Arthropoda</taxon>
        <taxon>Chelicerata</taxon>
        <taxon>Arachnida</taxon>
        <taxon>Araneae</taxon>
        <taxon>Araneomorphae</taxon>
        <taxon>Entelegynae</taxon>
        <taxon>Araneoidea</taxon>
        <taxon>Araneidae</taxon>
        <taxon>Caerostris</taxon>
    </lineage>
</organism>
<dbReference type="Proteomes" id="UP001054945">
    <property type="component" value="Unassembled WGS sequence"/>
</dbReference>